<proteinExistence type="predicted"/>
<dbReference type="InterPro" id="IPR035650">
    <property type="entry name" value="Tet_C"/>
</dbReference>
<keyword evidence="1" id="KW-0648">Protein biosynthesis</keyword>
<evidence type="ECO:0000259" key="2">
    <source>
        <dbReference type="Pfam" id="PF00679"/>
    </source>
</evidence>
<dbReference type="SUPFAM" id="SSF54980">
    <property type="entry name" value="EF-G C-terminal domain-like"/>
    <property type="match status" value="1"/>
</dbReference>
<sequence>FELTVPERAISTAMYKLAAIPAAFADPIFNNDSYELTGSLPVAKTENFKRMLHSFTEGEGIFTTKPSGYKELKAPFPTRKRVDYNPLNRKDYLLHVL</sequence>
<dbReference type="InterPro" id="IPR035647">
    <property type="entry name" value="EFG_III/V"/>
</dbReference>
<comment type="caution">
    <text evidence="3">The sequence shown here is derived from an EMBL/GenBank/DDBJ whole genome shotgun (WGS) entry which is preliminary data.</text>
</comment>
<feature type="non-terminal residue" evidence="3">
    <location>
        <position position="97"/>
    </location>
</feature>
<dbReference type="GO" id="GO:0006412">
    <property type="term" value="P:translation"/>
    <property type="evidence" value="ECO:0007669"/>
    <property type="project" value="UniProtKB-KW"/>
</dbReference>
<feature type="non-terminal residue" evidence="3">
    <location>
        <position position="1"/>
    </location>
</feature>
<evidence type="ECO:0000313" key="3">
    <source>
        <dbReference type="EMBL" id="TKI75100.1"/>
    </source>
</evidence>
<reference evidence="3 4" key="1">
    <citation type="journal article" date="2019" name="Environ. Microbiol.">
        <title>An active ?-lactamase is a part of an orchestrated cell wall stress resistance network of Bacillus subtilis and related rhizosphere species.</title>
        <authorList>
            <person name="Bucher T."/>
            <person name="Keren-Paz A."/>
            <person name="Hausser J."/>
            <person name="Olender T."/>
            <person name="Cytryn E."/>
            <person name="Kolodkin-Gal I."/>
        </authorList>
    </citation>
    <scope>NUCLEOTIDE SEQUENCE [LARGE SCALE GENOMIC DNA]</scope>
    <source>
        <strain evidence="3 4">I5</strain>
    </source>
</reference>
<name>A0A4U2ZN16_9BACI</name>
<organism evidence="3 4">
    <name type="scientific">Bacillus wiedmannii</name>
    <dbReference type="NCBI Taxonomy" id="1890302"/>
    <lineage>
        <taxon>Bacteria</taxon>
        <taxon>Bacillati</taxon>
        <taxon>Bacillota</taxon>
        <taxon>Bacilli</taxon>
        <taxon>Bacillales</taxon>
        <taxon>Bacillaceae</taxon>
        <taxon>Bacillus</taxon>
        <taxon>Bacillus cereus group</taxon>
    </lineage>
</organism>
<dbReference type="CDD" id="cd03711">
    <property type="entry name" value="Tet_C"/>
    <property type="match status" value="1"/>
</dbReference>
<evidence type="ECO:0000313" key="4">
    <source>
        <dbReference type="Proteomes" id="UP000305222"/>
    </source>
</evidence>
<evidence type="ECO:0000256" key="1">
    <source>
        <dbReference type="ARBA" id="ARBA00022917"/>
    </source>
</evidence>
<accession>A0A4U2ZN16</accession>
<protein>
    <submittedName>
        <fullName evidence="3">Tetracycline resistance protein</fullName>
    </submittedName>
</protein>
<dbReference type="Gene3D" id="3.30.70.240">
    <property type="match status" value="1"/>
</dbReference>
<dbReference type="Pfam" id="PF00679">
    <property type="entry name" value="EFG_C"/>
    <property type="match status" value="1"/>
</dbReference>
<dbReference type="Proteomes" id="UP000305222">
    <property type="component" value="Unassembled WGS sequence"/>
</dbReference>
<feature type="domain" description="Elongation factor EFG" evidence="2">
    <location>
        <begin position="1"/>
        <end position="74"/>
    </location>
</feature>
<dbReference type="EMBL" id="SZON01004020">
    <property type="protein sequence ID" value="TKI75100.1"/>
    <property type="molecule type" value="Genomic_DNA"/>
</dbReference>
<dbReference type="InterPro" id="IPR000640">
    <property type="entry name" value="EFG_V-like"/>
</dbReference>
<dbReference type="AlphaFoldDB" id="A0A4U2ZN16"/>
<gene>
    <name evidence="3" type="ORF">FC699_37940</name>
</gene>